<dbReference type="Proteomes" id="UP001642464">
    <property type="component" value="Unassembled WGS sequence"/>
</dbReference>
<evidence type="ECO:0000259" key="3">
    <source>
        <dbReference type="Pfam" id="PF04194"/>
    </source>
</evidence>
<reference evidence="4 5" key="1">
    <citation type="submission" date="2024-02" db="EMBL/GenBank/DDBJ databases">
        <authorList>
            <person name="Chen Y."/>
            <person name="Shah S."/>
            <person name="Dougan E. K."/>
            <person name="Thang M."/>
            <person name="Chan C."/>
        </authorList>
    </citation>
    <scope>NUCLEOTIDE SEQUENCE [LARGE SCALE GENOMIC DNA]</scope>
</reference>
<feature type="region of interest" description="Disordered" evidence="2">
    <location>
        <begin position="264"/>
        <end position="283"/>
    </location>
</feature>
<evidence type="ECO:0000313" key="4">
    <source>
        <dbReference type="EMBL" id="CAK8996924.1"/>
    </source>
</evidence>
<evidence type="ECO:0000256" key="1">
    <source>
        <dbReference type="PROSITE-ProRule" id="PRU00023"/>
    </source>
</evidence>
<feature type="region of interest" description="Disordered" evidence="2">
    <location>
        <begin position="552"/>
        <end position="596"/>
    </location>
</feature>
<feature type="compositionally biased region" description="Basic and acidic residues" evidence="2">
    <location>
        <begin position="839"/>
        <end position="858"/>
    </location>
</feature>
<dbReference type="InterPro" id="IPR027417">
    <property type="entry name" value="P-loop_NTPase"/>
</dbReference>
<feature type="non-terminal residue" evidence="4">
    <location>
        <position position="1267"/>
    </location>
</feature>
<dbReference type="Pfam" id="PF13469">
    <property type="entry name" value="Sulfotransfer_3"/>
    <property type="match status" value="1"/>
</dbReference>
<sequence>MGLDLEAAILQQSATAVRAALQELEGRADGSGGGSRRRDFVNKPLRPDAARMTPLHVSCLTGSCAVVEAILELEPDLVAMDGKSRTPLHCAVEGRALDVVERVCAALDAKRWASKALGLRDSRELTPLHLACGQPEIMAHLLSCMEPGVKEHLHDRFARLLRRVLVHPNSHETLQVLTNEGIQRPGKALLDDTDPETGKTLLIHACEHGCLAAARLLLELGADPSVCDNEGQNVLHWACFLGHKDFQNWLLALPCAEDLQDVKDKTGKKPHETALTTSAPPPPPFFPPPFFPPFFFLAIFPRESESDNLLFDPSRVFASELTSNLNILMAEKAPAWTEAGRWRQPQGTSQQQQQQQQQLPSPLTAPEDGSAVVFLGTPSSNGGQSGGGERKARAKGKDAKGKNAIGASERFGVPRDRVDEKTSKIGGRPAWGRFAVEEDNVWPVCSLCARRLTFVCQVYAPVDEQSVRTIYLFACNEASCHLLTSWKALRLQRVSDNLDRATAQQQQTLTEEPSHGTAEVAKKQEPVTAFSFSEDAPGASMDDLEALLQLRDAASSKSGKKHKTKKAKKKEKKKDQGEPSERTQKAEAQASGDQWDPCVVLDVWEEPDPATFTSTDTSQEKHIADLIARYNKEQQAQGEAPLSSEQLCPPGLDDEEDDDEDKDVGNQNARARGRATPQRGVEGEVDPDETEDHVQQFQSRLELAPEQCLRYAYGTEPLWSIPKVARRAHVDGVPKCPRCHQRRVFELQLVPGRPGDGLLLRPGVLVPVLVRRAAARARRGAPAMVSPALLSGQNVMVFASTGLVASLARFANLYVGAWTKELQHHLQAQQRRTPAAAARQRDPDDDRAQLHKDVEAQEPRAVGGDEAAGPVRPGTDGADKDSGDQAPGFEFELSAKRVAVLVALGAAIPALIVWNVSGCCWRCEDWREEEVEKPVFIVGNARSGTTWVHRVLTLDTEQFTAPKLWEILFAQSVTWRVMFHRLGRLDEAVGRPAATSLWALNEMIFGAESRMHQFSLWDAEEDEWLMANISACQLLALLFPLIDDFRDLIYFDSTLSKPERLLIMGYFRTCVQRHLYAHRHLEDLRHRGLSGRNGSRARRPLRYLSKNPTFTLRMKTLLEVFPDCSVVVMVRDPYNAIPSMVSYIAHCWATFASPTTPYPFKAELTGMCSLHYSYPVGVSRANSDFAARVCFVHYELCIQDLANSFMDLYAQLGLPITGRMAGVLAREAVAVKGFRSNHAYSLQDTCGQTEEEFVEKHQAAFQLYPAY</sequence>
<accession>A0ABP0I6I0</accession>
<dbReference type="Pfam" id="PF12796">
    <property type="entry name" value="Ank_2"/>
    <property type="match status" value="1"/>
</dbReference>
<comment type="caution">
    <text evidence="4">The sequence shown here is derived from an EMBL/GenBank/DDBJ whole genome shotgun (WGS) entry which is preliminary data.</text>
</comment>
<gene>
    <name evidence="4" type="ORF">SCF082_LOCUS4995</name>
</gene>
<protein>
    <submittedName>
        <fullName evidence="4">ZDHHC-type palmitoyltransferase 5 (Zinc finger DHHC domain-containing protein 5)</fullName>
    </submittedName>
</protein>
<feature type="repeat" description="ANK" evidence="1">
    <location>
        <begin position="197"/>
        <end position="229"/>
    </location>
</feature>
<feature type="region of interest" description="Disordered" evidence="2">
    <location>
        <begin position="502"/>
        <end position="522"/>
    </location>
</feature>
<feature type="compositionally biased region" description="Basic and acidic residues" evidence="2">
    <location>
        <begin position="573"/>
        <end position="585"/>
    </location>
</feature>
<dbReference type="InterPro" id="IPR002110">
    <property type="entry name" value="Ankyrin_rpt"/>
</dbReference>
<feature type="region of interest" description="Disordered" evidence="2">
    <location>
        <begin position="337"/>
        <end position="406"/>
    </location>
</feature>
<feature type="compositionally biased region" description="Low complexity" evidence="2">
    <location>
        <begin position="827"/>
        <end position="838"/>
    </location>
</feature>
<proteinExistence type="predicted"/>
<organism evidence="4 5">
    <name type="scientific">Durusdinium trenchii</name>
    <dbReference type="NCBI Taxonomy" id="1381693"/>
    <lineage>
        <taxon>Eukaryota</taxon>
        <taxon>Sar</taxon>
        <taxon>Alveolata</taxon>
        <taxon>Dinophyceae</taxon>
        <taxon>Suessiales</taxon>
        <taxon>Symbiodiniaceae</taxon>
        <taxon>Durusdinium</taxon>
    </lineage>
</organism>
<dbReference type="InterPro" id="IPR007320">
    <property type="entry name" value="PDCD2_C"/>
</dbReference>
<keyword evidence="5" id="KW-1185">Reference proteome</keyword>
<feature type="region of interest" description="Disordered" evidence="2">
    <location>
        <begin position="633"/>
        <end position="692"/>
    </location>
</feature>
<feature type="region of interest" description="Disordered" evidence="2">
    <location>
        <begin position="826"/>
        <end position="886"/>
    </location>
</feature>
<dbReference type="Gene3D" id="1.25.40.20">
    <property type="entry name" value="Ankyrin repeat-containing domain"/>
    <property type="match status" value="2"/>
</dbReference>
<dbReference type="InterPro" id="IPR036770">
    <property type="entry name" value="Ankyrin_rpt-contain_sf"/>
</dbReference>
<feature type="compositionally biased region" description="Acidic residues" evidence="2">
    <location>
        <begin position="652"/>
        <end position="662"/>
    </location>
</feature>
<dbReference type="SUPFAM" id="SSF48403">
    <property type="entry name" value="Ankyrin repeat"/>
    <property type="match status" value="1"/>
</dbReference>
<dbReference type="PANTHER" id="PTHR46421:SF1">
    <property type="entry name" value="PROGRAMMED CELL DEATH PROTEIN 2-LIKE"/>
    <property type="match status" value="1"/>
</dbReference>
<evidence type="ECO:0000313" key="5">
    <source>
        <dbReference type="Proteomes" id="UP001642464"/>
    </source>
</evidence>
<feature type="domain" description="Programmed cell death protein 2 C-terminal" evidence="3">
    <location>
        <begin position="693"/>
        <end position="751"/>
    </location>
</feature>
<keyword evidence="1" id="KW-0040">ANK repeat</keyword>
<dbReference type="SUPFAM" id="SSF52540">
    <property type="entry name" value="P-loop containing nucleoside triphosphate hydrolases"/>
    <property type="match status" value="1"/>
</dbReference>
<feature type="compositionally biased region" description="Basic residues" evidence="2">
    <location>
        <begin position="558"/>
        <end position="572"/>
    </location>
</feature>
<dbReference type="PROSITE" id="PS50088">
    <property type="entry name" value="ANK_REPEAT"/>
    <property type="match status" value="1"/>
</dbReference>
<dbReference type="PANTHER" id="PTHR46421">
    <property type="entry name" value="PROGRAMMED CELL DEATH PROTEIN 2-LIKE"/>
    <property type="match status" value="1"/>
</dbReference>
<feature type="compositionally biased region" description="Basic and acidic residues" evidence="2">
    <location>
        <begin position="388"/>
        <end position="401"/>
    </location>
</feature>
<dbReference type="Gene3D" id="3.40.50.300">
    <property type="entry name" value="P-loop containing nucleotide triphosphate hydrolases"/>
    <property type="match status" value="1"/>
</dbReference>
<dbReference type="Pfam" id="PF04194">
    <property type="entry name" value="PDCD2_C"/>
    <property type="match status" value="1"/>
</dbReference>
<name>A0ABP0I6I0_9DINO</name>
<dbReference type="EMBL" id="CAXAMM010002645">
    <property type="protein sequence ID" value="CAK8996924.1"/>
    <property type="molecule type" value="Genomic_DNA"/>
</dbReference>
<dbReference type="InterPro" id="IPR052815">
    <property type="entry name" value="PDCD2-like_regulator"/>
</dbReference>
<dbReference type="SMART" id="SM00248">
    <property type="entry name" value="ANK"/>
    <property type="match status" value="5"/>
</dbReference>
<evidence type="ECO:0000256" key="2">
    <source>
        <dbReference type="SAM" id="MobiDB-lite"/>
    </source>
</evidence>